<feature type="transmembrane region" description="Helical" evidence="5">
    <location>
        <begin position="354"/>
        <end position="372"/>
    </location>
</feature>
<dbReference type="InterPro" id="IPR011547">
    <property type="entry name" value="SLC26A/SulP_dom"/>
</dbReference>
<reference evidence="7 8" key="1">
    <citation type="journal article" date="2014" name="PLoS Genet.">
        <title>Phylogenetically driven sequencing of extremely halophilic archaea reveals strategies for static and dynamic osmo-response.</title>
        <authorList>
            <person name="Becker E.A."/>
            <person name="Seitzer P.M."/>
            <person name="Tritt A."/>
            <person name="Larsen D."/>
            <person name="Krusor M."/>
            <person name="Yao A.I."/>
            <person name="Wu D."/>
            <person name="Madern D."/>
            <person name="Eisen J.A."/>
            <person name="Darling A.E."/>
            <person name="Facciotti M.T."/>
        </authorList>
    </citation>
    <scope>NUCLEOTIDE SEQUENCE [LARGE SCALE GENOMIC DNA]</scope>
    <source>
        <strain evidence="7 8">DSM 8989</strain>
    </source>
</reference>
<feature type="transmembrane region" description="Helical" evidence="5">
    <location>
        <begin position="50"/>
        <end position="69"/>
    </location>
</feature>
<evidence type="ECO:0000256" key="5">
    <source>
        <dbReference type="SAM" id="Phobius"/>
    </source>
</evidence>
<dbReference type="NCBIfam" id="TIGR00815">
    <property type="entry name" value="sulP"/>
    <property type="match status" value="1"/>
</dbReference>
<dbReference type="AlphaFoldDB" id="M0MY49"/>
<feature type="transmembrane region" description="Helical" evidence="5">
    <location>
        <begin position="102"/>
        <end position="123"/>
    </location>
</feature>
<evidence type="ECO:0000256" key="3">
    <source>
        <dbReference type="ARBA" id="ARBA00022989"/>
    </source>
</evidence>
<feature type="transmembrane region" description="Helical" evidence="5">
    <location>
        <begin position="170"/>
        <end position="196"/>
    </location>
</feature>
<dbReference type="InterPro" id="IPR036513">
    <property type="entry name" value="STAS_dom_sf"/>
</dbReference>
<dbReference type="PANTHER" id="PTHR11814">
    <property type="entry name" value="SULFATE TRANSPORTER"/>
    <property type="match status" value="1"/>
</dbReference>
<organism evidence="7 8">
    <name type="scientific">Halococcus salifodinae DSM 8989</name>
    <dbReference type="NCBI Taxonomy" id="1227456"/>
    <lineage>
        <taxon>Archaea</taxon>
        <taxon>Methanobacteriati</taxon>
        <taxon>Methanobacteriota</taxon>
        <taxon>Stenosarchaea group</taxon>
        <taxon>Halobacteria</taxon>
        <taxon>Halobacteriales</taxon>
        <taxon>Halococcaceae</taxon>
        <taxon>Halococcus</taxon>
    </lineage>
</organism>
<gene>
    <name evidence="7" type="ORF">C450_13277</name>
</gene>
<dbReference type="SUPFAM" id="SSF52091">
    <property type="entry name" value="SpoIIaa-like"/>
    <property type="match status" value="1"/>
</dbReference>
<protein>
    <submittedName>
        <fullName evidence="7">Sulfate transporter</fullName>
    </submittedName>
</protein>
<feature type="transmembrane region" description="Helical" evidence="5">
    <location>
        <begin position="208"/>
        <end position="231"/>
    </location>
</feature>
<feature type="transmembrane region" description="Helical" evidence="5">
    <location>
        <begin position="251"/>
        <end position="274"/>
    </location>
</feature>
<evidence type="ECO:0000313" key="7">
    <source>
        <dbReference type="EMBL" id="EMA50652.1"/>
    </source>
</evidence>
<evidence type="ECO:0000256" key="1">
    <source>
        <dbReference type="ARBA" id="ARBA00004141"/>
    </source>
</evidence>
<dbReference type="OrthoDB" id="76857at2157"/>
<dbReference type="Gene3D" id="3.30.750.24">
    <property type="entry name" value="STAS domain"/>
    <property type="match status" value="1"/>
</dbReference>
<keyword evidence="8" id="KW-1185">Reference proteome</keyword>
<dbReference type="RefSeq" id="WP_005044091.1">
    <property type="nucleotide sequence ID" value="NZ_AOME01000070.1"/>
</dbReference>
<feature type="domain" description="STAS" evidence="6">
    <location>
        <begin position="440"/>
        <end position="555"/>
    </location>
</feature>
<dbReference type="InterPro" id="IPR001902">
    <property type="entry name" value="SLC26A/SulP_fam"/>
</dbReference>
<dbReference type="Proteomes" id="UP000011625">
    <property type="component" value="Unassembled WGS sequence"/>
</dbReference>
<dbReference type="PATRIC" id="fig|1227456.3.peg.2686"/>
<keyword evidence="2 5" id="KW-0812">Transmembrane</keyword>
<dbReference type="Pfam" id="PF00916">
    <property type="entry name" value="Sulfate_transp"/>
    <property type="match status" value="1"/>
</dbReference>
<feature type="transmembrane region" description="Helical" evidence="5">
    <location>
        <begin position="384"/>
        <end position="412"/>
    </location>
</feature>
<feature type="transmembrane region" description="Helical" evidence="5">
    <location>
        <begin position="128"/>
        <end position="150"/>
    </location>
</feature>
<dbReference type="CDD" id="cd07042">
    <property type="entry name" value="STAS_SulP_like_sulfate_transporter"/>
    <property type="match status" value="1"/>
</dbReference>
<evidence type="ECO:0000256" key="2">
    <source>
        <dbReference type="ARBA" id="ARBA00022692"/>
    </source>
</evidence>
<comment type="subcellular location">
    <subcellularLocation>
        <location evidence="1">Membrane</location>
        <topology evidence="1">Multi-pass membrane protein</topology>
    </subcellularLocation>
</comment>
<accession>M0MY49</accession>
<proteinExistence type="predicted"/>
<sequence length="563" mass="59152">MKHSVESALPMMEWLPEYDQSWIRLDIVAGITVAAAVIPESLAYASLAGLPPQTGLYAALLGAITYVFLASSRQVIVGPTSALAILLLAGVGPIAASNGITYPAAVAVTTLLVGIISIAAWVFRLGHLVNFISGSVLTGFSTGAALYIISTQLGKLFGIEGADGTFFERFWFILSHLNEAQSTTVIVGLLSIGLLLLGERFQRVPTALVVVILAIVTSSVLDLQAQGVAVVGDLQSGLPTLTVPPVPEVGVVGALTPVAFALFILSYVQGIGAVQTFARRNGYRADPDQELLADGAANVAAGLFGGFAVGGSMSRSALNDSMGGKSQVVSAVVAAVLVVVLLFLTGVFTTLPDATLAAVVTVAVLGLIDVAEMKRLRQVTRSEFAIASATLLGVLALGMVWGVFIGVGLSLLHMISLVSNPKTEALGRFPDSNHFINPKRHPEAVEDSGVLVYRVDAELFYANTNVVQNDLEARIEAHDSPVDLVVFDLFSSPIVDYAAAEFFGDLRSDLASQGIDLRIAGANEQVVEMLNAVGLNEELGGVREDETIASTIDRWRREEGVPS</sequence>
<dbReference type="GO" id="GO:0016020">
    <property type="term" value="C:membrane"/>
    <property type="evidence" value="ECO:0007669"/>
    <property type="project" value="UniProtKB-SubCell"/>
</dbReference>
<feature type="transmembrane region" description="Helical" evidence="5">
    <location>
        <begin position="76"/>
        <end position="96"/>
    </location>
</feature>
<feature type="transmembrane region" description="Helical" evidence="5">
    <location>
        <begin position="21"/>
        <end position="38"/>
    </location>
</feature>
<comment type="caution">
    <text evidence="7">The sequence shown here is derived from an EMBL/GenBank/DDBJ whole genome shotgun (WGS) entry which is preliminary data.</text>
</comment>
<keyword evidence="4 5" id="KW-0472">Membrane</keyword>
<evidence type="ECO:0000256" key="4">
    <source>
        <dbReference type="ARBA" id="ARBA00023136"/>
    </source>
</evidence>
<evidence type="ECO:0000313" key="8">
    <source>
        <dbReference type="Proteomes" id="UP000011625"/>
    </source>
</evidence>
<keyword evidence="3 5" id="KW-1133">Transmembrane helix</keyword>
<dbReference type="GO" id="GO:0055085">
    <property type="term" value="P:transmembrane transport"/>
    <property type="evidence" value="ECO:0007669"/>
    <property type="project" value="InterPro"/>
</dbReference>
<dbReference type="STRING" id="1227456.C450_13277"/>
<feature type="transmembrane region" description="Helical" evidence="5">
    <location>
        <begin position="328"/>
        <end position="348"/>
    </location>
</feature>
<dbReference type="Pfam" id="PF01740">
    <property type="entry name" value="STAS"/>
    <property type="match status" value="1"/>
</dbReference>
<dbReference type="EMBL" id="AOME01000070">
    <property type="protein sequence ID" value="EMA50652.1"/>
    <property type="molecule type" value="Genomic_DNA"/>
</dbReference>
<dbReference type="PROSITE" id="PS50801">
    <property type="entry name" value="STAS"/>
    <property type="match status" value="1"/>
</dbReference>
<dbReference type="InterPro" id="IPR002645">
    <property type="entry name" value="STAS_dom"/>
</dbReference>
<name>M0MY49_9EURY</name>
<evidence type="ECO:0000259" key="6">
    <source>
        <dbReference type="PROSITE" id="PS50801"/>
    </source>
</evidence>